<dbReference type="OrthoDB" id="3358048at2759"/>
<dbReference type="eggNOG" id="ENOG502S3VI">
    <property type="taxonomic scope" value="Eukaryota"/>
</dbReference>
<feature type="transmembrane region" description="Helical" evidence="2">
    <location>
        <begin position="135"/>
        <end position="155"/>
    </location>
</feature>
<gene>
    <name evidence="3" type="ORF">UREG_05654</name>
</gene>
<dbReference type="EMBL" id="CH476617">
    <property type="protein sequence ID" value="EEP80812.1"/>
    <property type="molecule type" value="Genomic_DNA"/>
</dbReference>
<dbReference type="GeneID" id="8439292"/>
<feature type="transmembrane region" description="Helical" evidence="2">
    <location>
        <begin position="61"/>
        <end position="80"/>
    </location>
</feature>
<sequence>MLRLRKAFRYPESDNDDSSREELDEQEQETLIQSLRRQDEERNAQYKVGYDLNPGPARHRLILSQLVFTILPLVSSIIYFPRSLAPSNTPLQTAFCVLGIASLVATAYIMWAVTPTRPDRKGKRPIRDIERENGFLKRYLAQINFLACASLSVAACFVGDPSGSKDLLRVLYVVPGAVYLVVYIVRKTMMSVDIGELERLRYEFKGA</sequence>
<evidence type="ECO:0000256" key="2">
    <source>
        <dbReference type="SAM" id="Phobius"/>
    </source>
</evidence>
<dbReference type="OMA" id="ILMAWAI"/>
<keyword evidence="2" id="KW-0472">Membrane</keyword>
<dbReference type="InParanoid" id="C4JT65"/>
<name>C4JT65_UNCRE</name>
<proteinExistence type="predicted"/>
<feature type="region of interest" description="Disordered" evidence="1">
    <location>
        <begin position="8"/>
        <end position="27"/>
    </location>
</feature>
<organism evidence="3 4">
    <name type="scientific">Uncinocarpus reesii (strain UAMH 1704)</name>
    <dbReference type="NCBI Taxonomy" id="336963"/>
    <lineage>
        <taxon>Eukaryota</taxon>
        <taxon>Fungi</taxon>
        <taxon>Dikarya</taxon>
        <taxon>Ascomycota</taxon>
        <taxon>Pezizomycotina</taxon>
        <taxon>Eurotiomycetes</taxon>
        <taxon>Eurotiomycetidae</taxon>
        <taxon>Onygenales</taxon>
        <taxon>Onygenaceae</taxon>
        <taxon>Uncinocarpus</taxon>
    </lineage>
</organism>
<dbReference type="KEGG" id="ure:UREG_05654"/>
<feature type="compositionally biased region" description="Basic and acidic residues" evidence="1">
    <location>
        <begin position="9"/>
        <end position="21"/>
    </location>
</feature>
<dbReference type="HOGENOM" id="CLU_099932_1_0_1"/>
<evidence type="ECO:0000313" key="3">
    <source>
        <dbReference type="EMBL" id="EEP80812.1"/>
    </source>
</evidence>
<dbReference type="VEuPathDB" id="FungiDB:UREG_05654"/>
<evidence type="ECO:0000313" key="4">
    <source>
        <dbReference type="Proteomes" id="UP000002058"/>
    </source>
</evidence>
<feature type="transmembrane region" description="Helical" evidence="2">
    <location>
        <begin position="92"/>
        <end position="114"/>
    </location>
</feature>
<protein>
    <submittedName>
        <fullName evidence="3">Uncharacterized protein</fullName>
    </submittedName>
</protein>
<dbReference type="AlphaFoldDB" id="C4JT65"/>
<accession>C4JT65</accession>
<feature type="transmembrane region" description="Helical" evidence="2">
    <location>
        <begin position="167"/>
        <end position="185"/>
    </location>
</feature>
<dbReference type="RefSeq" id="XP_002584965.1">
    <property type="nucleotide sequence ID" value="XM_002584919.1"/>
</dbReference>
<reference evidence="4" key="1">
    <citation type="journal article" date="2009" name="Genome Res.">
        <title>Comparative genomic analyses of the human fungal pathogens Coccidioides and their relatives.</title>
        <authorList>
            <person name="Sharpton T.J."/>
            <person name="Stajich J.E."/>
            <person name="Rounsley S.D."/>
            <person name="Gardner M.J."/>
            <person name="Wortman J.R."/>
            <person name="Jordar V.S."/>
            <person name="Maiti R."/>
            <person name="Kodira C.D."/>
            <person name="Neafsey D.E."/>
            <person name="Zeng Q."/>
            <person name="Hung C.-Y."/>
            <person name="McMahan C."/>
            <person name="Muszewska A."/>
            <person name="Grynberg M."/>
            <person name="Mandel M.A."/>
            <person name="Kellner E.M."/>
            <person name="Barker B.M."/>
            <person name="Galgiani J.N."/>
            <person name="Orbach M.J."/>
            <person name="Kirkland T.N."/>
            <person name="Cole G.T."/>
            <person name="Henn M.R."/>
            <person name="Birren B.W."/>
            <person name="Taylor J.W."/>
        </authorList>
    </citation>
    <scope>NUCLEOTIDE SEQUENCE [LARGE SCALE GENOMIC DNA]</scope>
    <source>
        <strain evidence="4">UAMH 1704</strain>
    </source>
</reference>
<keyword evidence="2" id="KW-0812">Transmembrane</keyword>
<dbReference type="Proteomes" id="UP000002058">
    <property type="component" value="Unassembled WGS sequence"/>
</dbReference>
<keyword evidence="4" id="KW-1185">Reference proteome</keyword>
<evidence type="ECO:0000256" key="1">
    <source>
        <dbReference type="SAM" id="MobiDB-lite"/>
    </source>
</evidence>
<keyword evidence="2" id="KW-1133">Transmembrane helix</keyword>